<protein>
    <submittedName>
        <fullName evidence="3">Predicted Fe-Mo cluster-binding protein, NifX family</fullName>
    </submittedName>
</protein>
<evidence type="ECO:0000313" key="3">
    <source>
        <dbReference type="EMBL" id="SDX54722.1"/>
    </source>
</evidence>
<evidence type="ECO:0000313" key="4">
    <source>
        <dbReference type="Proteomes" id="UP000198672"/>
    </source>
</evidence>
<dbReference type="SUPFAM" id="SSF53146">
    <property type="entry name" value="Nitrogenase accessory factor-like"/>
    <property type="match status" value="1"/>
</dbReference>
<dbReference type="OrthoDB" id="9807451at2"/>
<name>A0A1H3CKE7_ALLWA</name>
<dbReference type="InterPro" id="IPR003731">
    <property type="entry name" value="Di-Nase_FeMo-co_biosynth"/>
</dbReference>
<keyword evidence="1" id="KW-0535">Nitrogen fixation</keyword>
<dbReference type="InterPro" id="IPR036105">
    <property type="entry name" value="DiNase_FeMo-co_biosyn_sf"/>
</dbReference>
<feature type="domain" description="Dinitrogenase iron-molybdenum cofactor biosynthesis" evidence="2">
    <location>
        <begin position="13"/>
        <end position="89"/>
    </location>
</feature>
<organism evidence="3 4">
    <name type="scientific">Allochromatium warmingii</name>
    <name type="common">Chromatium warmingii</name>
    <dbReference type="NCBI Taxonomy" id="61595"/>
    <lineage>
        <taxon>Bacteria</taxon>
        <taxon>Pseudomonadati</taxon>
        <taxon>Pseudomonadota</taxon>
        <taxon>Gammaproteobacteria</taxon>
        <taxon>Chromatiales</taxon>
        <taxon>Chromatiaceae</taxon>
        <taxon>Allochromatium</taxon>
    </lineage>
</organism>
<dbReference type="PANTHER" id="PTHR42983:SF1">
    <property type="entry name" value="IRON-MOLYBDENUM PROTEIN"/>
    <property type="match status" value="1"/>
</dbReference>
<evidence type="ECO:0000259" key="2">
    <source>
        <dbReference type="Pfam" id="PF02579"/>
    </source>
</evidence>
<proteinExistence type="predicted"/>
<dbReference type="STRING" id="61595.SAMN05421644_10650"/>
<dbReference type="Pfam" id="PF02579">
    <property type="entry name" value="Nitro_FeMo-Co"/>
    <property type="match status" value="1"/>
</dbReference>
<dbReference type="Gene3D" id="3.30.420.130">
    <property type="entry name" value="Dinitrogenase iron-molybdenum cofactor biosynthesis domain"/>
    <property type="match status" value="1"/>
</dbReference>
<dbReference type="AlphaFoldDB" id="A0A1H3CKE7"/>
<reference evidence="4" key="1">
    <citation type="submission" date="2016-10" db="EMBL/GenBank/DDBJ databases">
        <authorList>
            <person name="Varghese N."/>
            <person name="Submissions S."/>
        </authorList>
    </citation>
    <scope>NUCLEOTIDE SEQUENCE [LARGE SCALE GENOMIC DNA]</scope>
    <source>
        <strain evidence="4">DSM 173</strain>
    </source>
</reference>
<sequence length="124" mass="12628">MKLAISMTGESLDAPFDARFGRAAQFCLVEPESGVCELVANPARDASGGAGVQAAQLLASQGVTAVVSGAYGPKAWKTLHAAGIRALLAPDSAHTPTGREMLEQFCAGTLREADAASHDGHHGG</sequence>
<evidence type="ECO:0000256" key="1">
    <source>
        <dbReference type="ARBA" id="ARBA00023231"/>
    </source>
</evidence>
<dbReference type="Proteomes" id="UP000198672">
    <property type="component" value="Unassembled WGS sequence"/>
</dbReference>
<dbReference type="PANTHER" id="PTHR42983">
    <property type="entry name" value="DINITROGENASE IRON-MOLYBDENUM COFACTOR PROTEIN-RELATED"/>
    <property type="match status" value="1"/>
</dbReference>
<keyword evidence="4" id="KW-1185">Reference proteome</keyword>
<accession>A0A1H3CKE7</accession>
<dbReference type="EMBL" id="FNOW01000006">
    <property type="protein sequence ID" value="SDX54722.1"/>
    <property type="molecule type" value="Genomic_DNA"/>
</dbReference>
<dbReference type="RefSeq" id="WP_091332295.1">
    <property type="nucleotide sequence ID" value="NZ_FNOW01000006.1"/>
</dbReference>
<gene>
    <name evidence="3" type="ORF">SAMN05421644_10650</name>
</gene>